<name>A0A3G6N5I9_9FLAO</name>
<sequence>MKKSDFLIGLFAALSIFFIFLVLFSTFSLGIFIDNEDRGTFGDMFGAANALFTGLSFVGLIVTILLQREDLKETRNEMELTRKEFISQNDTMKLQQFENTFFQMLSLFNSIVNNTEFWVNTNEYKGRPAFAKVYDLIYLDAKREANTHFNMLESEIKQNLENMSLESQMIFYEKNYNLYKEYLGHYFRTFYHIVKLIDTTPNINKRRYISLARAQLSSFEIILFLFNGLHKNGFEKFKPLIEKYTLFNNIDEELLINIKPLKEYLPTAFNYPEEIE</sequence>
<evidence type="ECO:0008006" key="4">
    <source>
        <dbReference type="Google" id="ProtNLM"/>
    </source>
</evidence>
<dbReference type="InterPro" id="IPR031709">
    <property type="entry name" value="PutAbiC"/>
</dbReference>
<evidence type="ECO:0000256" key="1">
    <source>
        <dbReference type="SAM" id="Phobius"/>
    </source>
</evidence>
<evidence type="ECO:0000313" key="2">
    <source>
        <dbReference type="EMBL" id="AZA60796.1"/>
    </source>
</evidence>
<keyword evidence="1" id="KW-0812">Transmembrane</keyword>
<dbReference type="AlphaFoldDB" id="A0A3G6N5I9"/>
<evidence type="ECO:0000313" key="3">
    <source>
        <dbReference type="Proteomes" id="UP000269076"/>
    </source>
</evidence>
<dbReference type="RefSeq" id="WP_123885731.1">
    <property type="nucleotide sequence ID" value="NZ_CP033928.1"/>
</dbReference>
<dbReference type="Pfam" id="PF16872">
    <property type="entry name" value="putAbiC"/>
    <property type="match status" value="1"/>
</dbReference>
<organism evidence="2 3">
    <name type="scientific">Chryseobacterium indoltheticum</name>
    <dbReference type="NCBI Taxonomy" id="254"/>
    <lineage>
        <taxon>Bacteria</taxon>
        <taxon>Pseudomonadati</taxon>
        <taxon>Bacteroidota</taxon>
        <taxon>Flavobacteriia</taxon>
        <taxon>Flavobacteriales</taxon>
        <taxon>Weeksellaceae</taxon>
        <taxon>Chryseobacterium group</taxon>
        <taxon>Chryseobacterium</taxon>
    </lineage>
</organism>
<reference evidence="2 3" key="1">
    <citation type="submission" date="2018-11" db="EMBL/GenBank/DDBJ databases">
        <title>Proposal to divide the Flavobacteriaceae and reorganize its genera based on Amino Acid Identity values calculated from whole genome sequences.</title>
        <authorList>
            <person name="Nicholson A.C."/>
            <person name="Gulvik C.A."/>
            <person name="Whitney A.M."/>
            <person name="Humrighouse B.W."/>
            <person name="Bell M."/>
            <person name="Holmes B."/>
            <person name="Steigerwalt A."/>
            <person name="Villarma A."/>
            <person name="Sheth M."/>
            <person name="Batra D."/>
            <person name="Pryor J."/>
            <person name="Bernardet J.-F."/>
            <person name="Hugo C."/>
            <person name="Kampfer P."/>
            <person name="Newman J."/>
            <person name="Mcquiston J.R."/>
        </authorList>
    </citation>
    <scope>NUCLEOTIDE SEQUENCE [LARGE SCALE GENOMIC DNA]</scope>
    <source>
        <strain evidence="2 3">G0211</strain>
    </source>
</reference>
<protein>
    <recommendedName>
        <fullName evidence="4">Phage abortive infection protein</fullName>
    </recommendedName>
</protein>
<feature type="transmembrane region" description="Helical" evidence="1">
    <location>
        <begin position="45"/>
        <end position="66"/>
    </location>
</feature>
<gene>
    <name evidence="2" type="ORF">EG340_06960</name>
</gene>
<accession>A0A3G6N5I9</accession>
<dbReference type="Proteomes" id="UP000269076">
    <property type="component" value="Chromosome"/>
</dbReference>
<keyword evidence="1" id="KW-1133">Transmembrane helix</keyword>
<dbReference type="EMBL" id="CP033928">
    <property type="protein sequence ID" value="AZA60796.1"/>
    <property type="molecule type" value="Genomic_DNA"/>
</dbReference>
<feature type="transmembrane region" description="Helical" evidence="1">
    <location>
        <begin position="7"/>
        <end position="33"/>
    </location>
</feature>
<keyword evidence="1" id="KW-0472">Membrane</keyword>
<proteinExistence type="predicted"/>